<name>A0ABT2MZ06_9CYAN</name>
<keyword evidence="3" id="KW-1185">Reference proteome</keyword>
<dbReference type="Proteomes" id="UP001525890">
    <property type="component" value="Unassembled WGS sequence"/>
</dbReference>
<proteinExistence type="predicted"/>
<feature type="compositionally biased region" description="Polar residues" evidence="1">
    <location>
        <begin position="113"/>
        <end position="122"/>
    </location>
</feature>
<dbReference type="EMBL" id="JAMXFF010000045">
    <property type="protein sequence ID" value="MCT7969225.1"/>
    <property type="molecule type" value="Genomic_DNA"/>
</dbReference>
<evidence type="ECO:0000256" key="1">
    <source>
        <dbReference type="SAM" id="MobiDB-lite"/>
    </source>
</evidence>
<evidence type="ECO:0008006" key="4">
    <source>
        <dbReference type="Google" id="ProtNLM"/>
    </source>
</evidence>
<evidence type="ECO:0000313" key="3">
    <source>
        <dbReference type="Proteomes" id="UP001525890"/>
    </source>
</evidence>
<evidence type="ECO:0000313" key="2">
    <source>
        <dbReference type="EMBL" id="MCT7969225.1"/>
    </source>
</evidence>
<gene>
    <name evidence="2" type="ORF">NG799_23190</name>
</gene>
<organism evidence="2 3">
    <name type="scientific">Laspinema palackyanum D2a</name>
    <dbReference type="NCBI Taxonomy" id="2953684"/>
    <lineage>
        <taxon>Bacteria</taxon>
        <taxon>Bacillati</taxon>
        <taxon>Cyanobacteriota</taxon>
        <taxon>Cyanophyceae</taxon>
        <taxon>Oscillatoriophycideae</taxon>
        <taxon>Oscillatoriales</taxon>
        <taxon>Laspinemataceae</taxon>
        <taxon>Laspinema</taxon>
        <taxon>Laspinema palackyanum</taxon>
    </lineage>
</organism>
<reference evidence="2 3" key="1">
    <citation type="journal article" date="2022" name="Front. Microbiol.">
        <title>High genomic differentiation and limited gene flow indicate recent cryptic speciation within the genus Laspinema (cyanobacteria).</title>
        <authorList>
            <person name="Stanojkovic A."/>
            <person name="Skoupy S."/>
            <person name="Skaloud P."/>
            <person name="Dvorak P."/>
        </authorList>
    </citation>
    <scope>NUCLEOTIDE SEQUENCE [LARGE SCALE GENOMIC DNA]</scope>
    <source>
        <strain evidence="2 3">D2a</strain>
    </source>
</reference>
<comment type="caution">
    <text evidence="2">The sequence shown here is derived from an EMBL/GenBank/DDBJ whole genome shotgun (WGS) entry which is preliminary data.</text>
</comment>
<sequence>MNLNRTWLKNIRLNRTIGWCLATLTLLFGFAFGGVTDNSARAAKLVTPDYNPEQVDSATVKKIKNSAEDFPSEEIGDTGLKNIRNLGKNIPKVIEQNIDETLNPDNPDAPGTRSATPRSNSR</sequence>
<protein>
    <recommendedName>
        <fullName evidence="4">Low temperature-induced protein</fullName>
    </recommendedName>
</protein>
<accession>A0ABT2MZ06</accession>
<feature type="region of interest" description="Disordered" evidence="1">
    <location>
        <begin position="98"/>
        <end position="122"/>
    </location>
</feature>
<dbReference type="RefSeq" id="WP_368008697.1">
    <property type="nucleotide sequence ID" value="NZ_JAMXFF010000045.1"/>
</dbReference>